<dbReference type="Gene3D" id="3.90.1150.170">
    <property type="match status" value="1"/>
</dbReference>
<name>A0A5J6G8J1_STRKN</name>
<dbReference type="RefSeq" id="WP_055544396.1">
    <property type="nucleotide sequence ID" value="NZ_CP023699.1"/>
</dbReference>
<keyword evidence="2" id="KW-1185">Reference proteome</keyword>
<gene>
    <name evidence="1" type="ORF">CP970_03525</name>
</gene>
<proteinExistence type="predicted"/>
<protein>
    <submittedName>
        <fullName evidence="1">Uncharacterized protein</fullName>
    </submittedName>
</protein>
<dbReference type="EMBL" id="CP023699">
    <property type="protein sequence ID" value="QEU90101.1"/>
    <property type="molecule type" value="Genomic_DNA"/>
</dbReference>
<organism evidence="1 2">
    <name type="scientific">Streptomyces kanamyceticus</name>
    <dbReference type="NCBI Taxonomy" id="1967"/>
    <lineage>
        <taxon>Bacteria</taxon>
        <taxon>Bacillati</taxon>
        <taxon>Actinomycetota</taxon>
        <taxon>Actinomycetes</taxon>
        <taxon>Kitasatosporales</taxon>
        <taxon>Streptomycetaceae</taxon>
        <taxon>Streptomyces</taxon>
    </lineage>
</organism>
<dbReference type="Proteomes" id="UP000325529">
    <property type="component" value="Chromosome"/>
</dbReference>
<dbReference type="KEGG" id="ska:CP970_03525"/>
<accession>A0A5J6G8J1</accession>
<dbReference type="OrthoDB" id="3335676at2"/>
<dbReference type="AlphaFoldDB" id="A0A5J6G8J1"/>
<evidence type="ECO:0000313" key="2">
    <source>
        <dbReference type="Proteomes" id="UP000325529"/>
    </source>
</evidence>
<sequence length="79" mass="8214">MICVVDPAADALSGEDSWAWHSAVATKVVESGEAWISPVRLAGRAALRMCLTSHLTGADDLTTLVDELDAARHAVGTPG</sequence>
<reference evidence="1 2" key="1">
    <citation type="submission" date="2017-09" db="EMBL/GenBank/DDBJ databases">
        <authorList>
            <person name="Lee N."/>
            <person name="Cho B.-K."/>
        </authorList>
    </citation>
    <scope>NUCLEOTIDE SEQUENCE [LARGE SCALE GENOMIC DNA]</scope>
    <source>
        <strain evidence="1 2">ATCC 12853</strain>
    </source>
</reference>
<evidence type="ECO:0000313" key="1">
    <source>
        <dbReference type="EMBL" id="QEU90101.1"/>
    </source>
</evidence>